<dbReference type="InterPro" id="IPR046540">
    <property type="entry name" value="DMFA2_C"/>
</dbReference>
<sequence>MMLLTFLLNLFFFVQQPYTEIIDGYTDKLSAFPGDSIELYLNATAINKHDVKLYDLAGKEVSKVNVKVFPQSPSVENAFENGLAYKKTCKVMVPNLISGVYMWANKIPFIIKTRNPKIVVVYSSNTVNAYCNSGGKSLYSFNSSDQKAAPKVSFLRPMPLPSPSEAFLRWLPQQPYKDVGYITDMDLDDYEAIKKSELIIIPGHSEYWTLQARKNFDRFVREGKNAMILSGNTMWWQVRYNEKKDRLICYRNAEADPVKSPKLKTINWCDPSLKYSILSSTGTDFQNAGYGRKIDKGWDGFKIVKNSPLLEGTNLTTGDILRCPSDELDGAPLLKIENDVPLLDYQQLGFKQVEIVGYDFVWRGGKDGVATWIVFKATESSGTVINTASTDWCSYRGIGSNADIKKITDTMIRKLINNENVFSTNILNPVN</sequence>
<organism evidence="2 3">
    <name type="scientific">Chryseosolibacter indicus</name>
    <dbReference type="NCBI Taxonomy" id="2782351"/>
    <lineage>
        <taxon>Bacteria</taxon>
        <taxon>Pseudomonadati</taxon>
        <taxon>Bacteroidota</taxon>
        <taxon>Cytophagia</taxon>
        <taxon>Cytophagales</taxon>
        <taxon>Chryseotaleaceae</taxon>
        <taxon>Chryseosolibacter</taxon>
    </lineage>
</organism>
<keyword evidence="3" id="KW-1185">Reference proteome</keyword>
<proteinExistence type="predicted"/>
<comment type="caution">
    <text evidence="2">The sequence shown here is derived from an EMBL/GenBank/DDBJ whole genome shotgun (WGS) entry which is preliminary data.</text>
</comment>
<dbReference type="RefSeq" id="WP_254157339.1">
    <property type="nucleotide sequence ID" value="NZ_JAHESD010000091.1"/>
</dbReference>
<dbReference type="EMBL" id="JAHESD010000091">
    <property type="protein sequence ID" value="MBT1706220.1"/>
    <property type="molecule type" value="Genomic_DNA"/>
</dbReference>
<evidence type="ECO:0000313" key="3">
    <source>
        <dbReference type="Proteomes" id="UP000772618"/>
    </source>
</evidence>
<accession>A0ABS5VZD7</accession>
<protein>
    <recommendedName>
        <fullName evidence="1">N,N-dimethylformamidase beta subunit-like C-terminal domain-containing protein</fullName>
    </recommendedName>
</protein>
<dbReference type="Pfam" id="PF20254">
    <property type="entry name" value="DMFA2_C"/>
    <property type="match status" value="1"/>
</dbReference>
<evidence type="ECO:0000259" key="1">
    <source>
        <dbReference type="Pfam" id="PF20254"/>
    </source>
</evidence>
<feature type="domain" description="N,N-dimethylformamidase beta subunit-like C-terminal" evidence="1">
    <location>
        <begin position="105"/>
        <end position="394"/>
    </location>
</feature>
<evidence type="ECO:0000313" key="2">
    <source>
        <dbReference type="EMBL" id="MBT1706220.1"/>
    </source>
</evidence>
<reference evidence="2 3" key="1">
    <citation type="submission" date="2021-05" db="EMBL/GenBank/DDBJ databases">
        <title>A Polyphasic approach of four new species of the genus Ohtaekwangia: Ohtaekwangia histidinii sp. nov., Ohtaekwangia cretensis sp. nov., Ohtaekwangia indiensis sp. nov., Ohtaekwangia reichenbachii sp. nov. from diverse environment.</title>
        <authorList>
            <person name="Octaviana S."/>
        </authorList>
    </citation>
    <scope>NUCLEOTIDE SEQUENCE [LARGE SCALE GENOMIC DNA]</scope>
    <source>
        <strain evidence="2 3">PWU20</strain>
    </source>
</reference>
<gene>
    <name evidence="2" type="ORF">KK060_23230</name>
</gene>
<dbReference type="Proteomes" id="UP000772618">
    <property type="component" value="Unassembled WGS sequence"/>
</dbReference>
<name>A0ABS5VZD7_9BACT</name>